<gene>
    <name evidence="1" type="primary">pxpA</name>
    <name evidence="2" type="ORF">ThesuDRAFT_01543</name>
</gene>
<dbReference type="CDD" id="cd10787">
    <property type="entry name" value="LamB_YcsF_like"/>
    <property type="match status" value="1"/>
</dbReference>
<reference evidence="2" key="2">
    <citation type="submission" date="2012-10" db="EMBL/GenBank/DDBJ databases">
        <title>Improved high-quality draft of Thermaerobacter subterraneus C21, DSM 13965.</title>
        <authorList>
            <consortium name="DOE Joint Genome Institute"/>
            <person name="Eisen J."/>
            <person name="Huntemann M."/>
            <person name="Wei C.-L."/>
            <person name="Han J."/>
            <person name="Detter J.C."/>
            <person name="Han C."/>
            <person name="Tapia R."/>
            <person name="Chen A."/>
            <person name="Kyrpides N."/>
            <person name="Mavromatis K."/>
            <person name="Markowitz V."/>
            <person name="Szeto E."/>
            <person name="Ivanova N."/>
            <person name="Mikhailova N."/>
            <person name="Ovchinnikova G."/>
            <person name="Pagani I."/>
            <person name="Pati A."/>
            <person name="Goodwin L."/>
            <person name="Nordberg H.P."/>
            <person name="Cantor M.N."/>
            <person name="Hua S.X."/>
            <person name="Woyke T."/>
            <person name="Eisen J."/>
            <person name="Klenk H.-P."/>
        </authorList>
    </citation>
    <scope>NUCLEOTIDE SEQUENCE [LARGE SCALE GENOMIC DNA]</scope>
    <source>
        <strain evidence="2">DSM 13965</strain>
    </source>
</reference>
<evidence type="ECO:0000256" key="1">
    <source>
        <dbReference type="HAMAP-Rule" id="MF_00691"/>
    </source>
</evidence>
<dbReference type="eggNOG" id="COG1540">
    <property type="taxonomic scope" value="Bacteria"/>
</dbReference>
<dbReference type="GO" id="GO:0017168">
    <property type="term" value="F:5-oxoprolinase (ATP-hydrolyzing) activity"/>
    <property type="evidence" value="ECO:0007669"/>
    <property type="project" value="UniProtKB-UniRule"/>
</dbReference>
<protein>
    <recommendedName>
        <fullName evidence="1">5-oxoprolinase subunit A</fullName>
        <shortName evidence="1">5-OPase subunit A</shortName>
        <ecNumber evidence="1">3.5.2.9</ecNumber>
    </recommendedName>
    <alternativeName>
        <fullName evidence="1">5-oxoprolinase (ATP-hydrolyzing) subunit A</fullName>
    </alternativeName>
</protein>
<dbReference type="NCBIfam" id="NF003816">
    <property type="entry name" value="PRK05406.1-5"/>
    <property type="match status" value="1"/>
</dbReference>
<keyword evidence="1" id="KW-0547">Nucleotide-binding</keyword>
<dbReference type="InterPro" id="IPR005501">
    <property type="entry name" value="LamB/YcsF/PxpA-like"/>
</dbReference>
<name>K6Q3C6_9FIRM</name>
<dbReference type="PANTHER" id="PTHR30292">
    <property type="entry name" value="UNCHARACTERIZED PROTEIN YBGL-RELATED"/>
    <property type="match status" value="1"/>
</dbReference>
<keyword evidence="3" id="KW-1185">Reference proteome</keyword>
<comment type="function">
    <text evidence="1">Catalyzes the cleavage of 5-oxoproline to form L-glutamate coupled to the hydrolysis of ATP to ADP and inorganic phosphate.</text>
</comment>
<comment type="caution">
    <text evidence="2">The sequence shown here is derived from an EMBL/GenBank/DDBJ whole genome shotgun (WGS) entry which is preliminary data.</text>
</comment>
<dbReference type="OrthoDB" id="9773478at2"/>
<dbReference type="RefSeq" id="WP_006903815.1">
    <property type="nucleotide sequence ID" value="NZ_JH976535.1"/>
</dbReference>
<comment type="similarity">
    <text evidence="1">Belongs to the LamB/PxpA family.</text>
</comment>
<organism evidence="2 3">
    <name type="scientific">Thermaerobacter subterraneus DSM 13965</name>
    <dbReference type="NCBI Taxonomy" id="867903"/>
    <lineage>
        <taxon>Bacteria</taxon>
        <taxon>Bacillati</taxon>
        <taxon>Bacillota</taxon>
        <taxon>Clostridia</taxon>
        <taxon>Eubacteriales</taxon>
        <taxon>Clostridiales Family XVII. Incertae Sedis</taxon>
        <taxon>Thermaerobacter</taxon>
    </lineage>
</organism>
<keyword evidence="1" id="KW-0067">ATP-binding</keyword>
<sequence>MNAAIDLNCDLGESFGPYTIGMDDAVLPLVTSANIACGFHGGDPRVMERTVERAAELGIGIGAHVGYPDRVGFGRREIHATAGEVRTDVIYQIGALYAFCRALGVELQHVKPHGALYNQAARDAVLAQAVVAGIAAFDRRLIVLAPPGSQLARAAVAAGLPVALEGFADRGYNPDGSLVSRRQDGAVLHDPAEVAARALRMVREGKVRAVDGRDVTLTVQSLCIHGDNPASVSLARAVRQRLEAAGVAIRPLRAIVGHQA</sequence>
<dbReference type="GO" id="GO:0005975">
    <property type="term" value="P:carbohydrate metabolic process"/>
    <property type="evidence" value="ECO:0007669"/>
    <property type="project" value="InterPro"/>
</dbReference>
<dbReference type="AlphaFoldDB" id="K6Q3C6"/>
<comment type="subunit">
    <text evidence="1">Forms a complex composed of PxpA, PxpB and PxpC.</text>
</comment>
<dbReference type="EMBL" id="AENY02000002">
    <property type="protein sequence ID" value="EKP95783.1"/>
    <property type="molecule type" value="Genomic_DNA"/>
</dbReference>
<dbReference type="Proteomes" id="UP000005710">
    <property type="component" value="Unassembled WGS sequence"/>
</dbReference>
<dbReference type="HOGENOM" id="CLU_069535_0_0_9"/>
<evidence type="ECO:0000313" key="2">
    <source>
        <dbReference type="EMBL" id="EKP95783.1"/>
    </source>
</evidence>
<dbReference type="STRING" id="867903.ThesuDRAFT_01543"/>
<dbReference type="NCBIfam" id="NF003814">
    <property type="entry name" value="PRK05406.1-3"/>
    <property type="match status" value="1"/>
</dbReference>
<dbReference type="GO" id="GO:0005524">
    <property type="term" value="F:ATP binding"/>
    <property type="evidence" value="ECO:0007669"/>
    <property type="project" value="UniProtKB-UniRule"/>
</dbReference>
<dbReference type="EC" id="3.5.2.9" evidence="1"/>
<comment type="catalytic activity">
    <reaction evidence="1">
        <text>5-oxo-L-proline + ATP + 2 H2O = L-glutamate + ADP + phosphate + H(+)</text>
        <dbReference type="Rhea" id="RHEA:10348"/>
        <dbReference type="ChEBI" id="CHEBI:15377"/>
        <dbReference type="ChEBI" id="CHEBI:15378"/>
        <dbReference type="ChEBI" id="CHEBI:29985"/>
        <dbReference type="ChEBI" id="CHEBI:30616"/>
        <dbReference type="ChEBI" id="CHEBI:43474"/>
        <dbReference type="ChEBI" id="CHEBI:58402"/>
        <dbReference type="ChEBI" id="CHEBI:456216"/>
        <dbReference type="EC" id="3.5.2.9"/>
    </reaction>
</comment>
<dbReference type="Gene3D" id="3.20.20.370">
    <property type="entry name" value="Glycoside hydrolase/deacetylase"/>
    <property type="match status" value="1"/>
</dbReference>
<keyword evidence="1" id="KW-0378">Hydrolase</keyword>
<dbReference type="InterPro" id="IPR011330">
    <property type="entry name" value="Glyco_hydro/deAcase_b/a-brl"/>
</dbReference>
<dbReference type="SUPFAM" id="SSF88713">
    <property type="entry name" value="Glycoside hydrolase/deacetylase"/>
    <property type="match status" value="1"/>
</dbReference>
<dbReference type="HAMAP" id="MF_00691">
    <property type="entry name" value="PxpA"/>
    <property type="match status" value="1"/>
</dbReference>
<dbReference type="Pfam" id="PF03746">
    <property type="entry name" value="LamB_YcsF"/>
    <property type="match status" value="1"/>
</dbReference>
<reference evidence="2" key="1">
    <citation type="submission" date="2010-10" db="EMBL/GenBank/DDBJ databases">
        <authorList>
            <consortium name="US DOE Joint Genome Institute (JGI-PGF)"/>
            <person name="Lucas S."/>
            <person name="Copeland A."/>
            <person name="Lapidus A."/>
            <person name="Bruce D."/>
            <person name="Goodwin L."/>
            <person name="Pitluck S."/>
            <person name="Kyrpides N."/>
            <person name="Mavromatis K."/>
            <person name="Detter J.C."/>
            <person name="Han C."/>
            <person name="Land M."/>
            <person name="Hauser L."/>
            <person name="Markowitz V."/>
            <person name="Cheng J.-F."/>
            <person name="Hugenholtz P."/>
            <person name="Woyke T."/>
            <person name="Wu D."/>
            <person name="Pukall R."/>
            <person name="Wahrenburg C."/>
            <person name="Brambilla E."/>
            <person name="Klenk H.-P."/>
            <person name="Eisen J.A."/>
        </authorList>
    </citation>
    <scope>NUCLEOTIDE SEQUENCE [LARGE SCALE GENOMIC DNA]</scope>
    <source>
        <strain evidence="2">DSM 13965</strain>
    </source>
</reference>
<accession>K6Q3C6</accession>
<dbReference type="PANTHER" id="PTHR30292:SF0">
    <property type="entry name" value="5-OXOPROLINASE SUBUNIT A"/>
    <property type="match status" value="1"/>
</dbReference>
<proteinExistence type="inferred from homology"/>
<evidence type="ECO:0000313" key="3">
    <source>
        <dbReference type="Proteomes" id="UP000005710"/>
    </source>
</evidence>